<organism evidence="5 6">
    <name type="scientific">Thermosporothrix hazakensis</name>
    <dbReference type="NCBI Taxonomy" id="644383"/>
    <lineage>
        <taxon>Bacteria</taxon>
        <taxon>Bacillati</taxon>
        <taxon>Chloroflexota</taxon>
        <taxon>Ktedonobacteria</taxon>
        <taxon>Ktedonobacterales</taxon>
        <taxon>Thermosporotrichaceae</taxon>
        <taxon>Thermosporothrix</taxon>
    </lineage>
</organism>
<dbReference type="Pfam" id="PF00171">
    <property type="entry name" value="Aldedh"/>
    <property type="match status" value="1"/>
</dbReference>
<dbReference type="PROSITE" id="PS00070">
    <property type="entry name" value="ALDEHYDE_DEHYDR_CYS"/>
    <property type="match status" value="1"/>
</dbReference>
<dbReference type="OrthoDB" id="9762913at2"/>
<dbReference type="InterPro" id="IPR016160">
    <property type="entry name" value="Ald_DH_CS_CYS"/>
</dbReference>
<evidence type="ECO:0000256" key="2">
    <source>
        <dbReference type="ARBA" id="ARBA00022857"/>
    </source>
</evidence>
<feature type="domain" description="Aldehyde dehydrogenase" evidence="4">
    <location>
        <begin position="3"/>
        <end position="451"/>
    </location>
</feature>
<comment type="similarity">
    <text evidence="1">Belongs to the aldehyde dehydrogenase family.</text>
</comment>
<proteinExistence type="inferred from homology"/>
<evidence type="ECO:0000256" key="1">
    <source>
        <dbReference type="ARBA" id="ARBA00009986"/>
    </source>
</evidence>
<dbReference type="InterPro" id="IPR044148">
    <property type="entry name" value="ALDH_GabD1-like"/>
</dbReference>
<evidence type="ECO:0000313" key="6">
    <source>
        <dbReference type="Proteomes" id="UP000248806"/>
    </source>
</evidence>
<evidence type="ECO:0000259" key="4">
    <source>
        <dbReference type="Pfam" id="PF00171"/>
    </source>
</evidence>
<dbReference type="InterPro" id="IPR016161">
    <property type="entry name" value="Ald_DH/histidinol_DH"/>
</dbReference>
<dbReference type="InterPro" id="IPR047110">
    <property type="entry name" value="GABD/Sad-like"/>
</dbReference>
<dbReference type="SUPFAM" id="SSF53720">
    <property type="entry name" value="ALDH-like"/>
    <property type="match status" value="1"/>
</dbReference>
<keyword evidence="2" id="KW-0521">NADP</keyword>
<dbReference type="InterPro" id="IPR016162">
    <property type="entry name" value="Ald_DH_N"/>
</dbReference>
<dbReference type="GO" id="GO:0004030">
    <property type="term" value="F:aldehyde dehydrogenase [NAD(P)+] activity"/>
    <property type="evidence" value="ECO:0007669"/>
    <property type="project" value="InterPro"/>
</dbReference>
<dbReference type="PANTHER" id="PTHR43217:SF1">
    <property type="entry name" value="SUCCINATE SEMIALDEHYDE DEHYDROGENASE [NAD(P)+] SAD"/>
    <property type="match status" value="1"/>
</dbReference>
<protein>
    <submittedName>
        <fullName evidence="5">Succinate-semialdehyde dehydrogenase/glutarate-semialdehyde dehydrogenase</fullName>
    </submittedName>
</protein>
<dbReference type="InterPro" id="IPR016163">
    <property type="entry name" value="Ald_DH_C"/>
</dbReference>
<dbReference type="Proteomes" id="UP000248806">
    <property type="component" value="Unassembled WGS sequence"/>
</dbReference>
<name>A0A326UR34_THEHA</name>
<keyword evidence="6" id="KW-1185">Reference proteome</keyword>
<dbReference type="EMBL" id="QKUF01000003">
    <property type="protein sequence ID" value="PZW32917.1"/>
    <property type="molecule type" value="Genomic_DNA"/>
</dbReference>
<dbReference type="CDD" id="cd07100">
    <property type="entry name" value="ALDH_SSADH1_GabD1"/>
    <property type="match status" value="1"/>
</dbReference>
<dbReference type="PANTHER" id="PTHR43217">
    <property type="entry name" value="SUCCINATE SEMIALDEHYDE DEHYDROGENASE [NAD(P)+] SAD"/>
    <property type="match status" value="1"/>
</dbReference>
<keyword evidence="3" id="KW-0560">Oxidoreductase</keyword>
<gene>
    <name evidence="5" type="ORF">EI42_01462</name>
</gene>
<evidence type="ECO:0000256" key="3">
    <source>
        <dbReference type="ARBA" id="ARBA00023002"/>
    </source>
</evidence>
<sequence length="459" mass="50032">MSIQSINPATEELIEEFQPFSAAEIDAALDDARKAFLQWRESSFADRSTLFHRIAGYLRAHKSELARLATLEMGKPIIESEAEVEKCAWNCDYYAENAAHFLADEPIQTDASESYVAFQPLGVILALMPWNFPYWQVFRFAAPALMAGNAAVLKHASNVSRVALEIERIFKECGAPHGLFRTVLVPGSKTDTLIADKRIAAVTLTGSDSVGAQVAAASGRALKKNVLELGGSDAFIVLEDADIDGAAATAARARYQNTGQSCIAAKRFIVVEAVAQEFEEKFAAAASQLRVGDPLDSTTRIGPLARADLRDTLERQVQETLAMGGKLLLGGNRLPRKGYFYETTIIGNVTPAMPIFREETFGPVAAVIRARDANHAIELANDSDFGLGGNLWTRNVERGQQLARRIESGSVFINGMTASDPRLPFGGIKRSGYGRELSSFGIREFTNIKTIWVGPKKEV</sequence>
<dbReference type="Gene3D" id="3.40.605.10">
    <property type="entry name" value="Aldehyde Dehydrogenase, Chain A, domain 1"/>
    <property type="match status" value="1"/>
</dbReference>
<dbReference type="InterPro" id="IPR015590">
    <property type="entry name" value="Aldehyde_DH_dom"/>
</dbReference>
<dbReference type="FunFam" id="3.40.309.10:FF:000010">
    <property type="entry name" value="Gamma-aminobutyraldehyde dehydrogenase"/>
    <property type="match status" value="1"/>
</dbReference>
<evidence type="ECO:0000313" key="5">
    <source>
        <dbReference type="EMBL" id="PZW32917.1"/>
    </source>
</evidence>
<dbReference type="AlphaFoldDB" id="A0A326UR34"/>
<dbReference type="Gene3D" id="3.40.309.10">
    <property type="entry name" value="Aldehyde Dehydrogenase, Chain A, domain 2"/>
    <property type="match status" value="1"/>
</dbReference>
<comment type="caution">
    <text evidence="5">The sequence shown here is derived from an EMBL/GenBank/DDBJ whole genome shotgun (WGS) entry which is preliminary data.</text>
</comment>
<accession>A0A326UR34</accession>
<dbReference type="GO" id="GO:0004777">
    <property type="term" value="F:succinate-semialdehyde dehydrogenase (NAD+) activity"/>
    <property type="evidence" value="ECO:0007669"/>
    <property type="project" value="TreeGrafter"/>
</dbReference>
<dbReference type="FunFam" id="3.40.605.10:FF:000012">
    <property type="entry name" value="NAD-dependent succinate-semialdehyde dehydrogenase"/>
    <property type="match status" value="1"/>
</dbReference>
<dbReference type="RefSeq" id="WP_111320346.1">
    <property type="nucleotide sequence ID" value="NZ_BIFX01000001.1"/>
</dbReference>
<reference evidence="5 6" key="1">
    <citation type="submission" date="2018-06" db="EMBL/GenBank/DDBJ databases">
        <title>Genomic Encyclopedia of Archaeal and Bacterial Type Strains, Phase II (KMG-II): from individual species to whole genera.</title>
        <authorList>
            <person name="Goeker M."/>
        </authorList>
    </citation>
    <scope>NUCLEOTIDE SEQUENCE [LARGE SCALE GENOMIC DNA]</scope>
    <source>
        <strain evidence="5 6">ATCC BAA-1881</strain>
    </source>
</reference>